<accession>A0A6S6XRI2</accession>
<reference evidence="4 5" key="1">
    <citation type="submission" date="2020-03" db="EMBL/GenBank/DDBJ databases">
        <authorList>
            <consortium name="Genoscope - CEA"/>
            <person name="William W."/>
        </authorList>
    </citation>
    <scope>NUCLEOTIDE SEQUENCE [LARGE SCALE GENOMIC DNA]</scope>
    <source>
        <strain evidence="5">DSM 16959</strain>
    </source>
</reference>
<dbReference type="EMBL" id="LR778301">
    <property type="protein sequence ID" value="CAB1368566.1"/>
    <property type="molecule type" value="Genomic_DNA"/>
</dbReference>
<proteinExistence type="predicted"/>
<protein>
    <recommendedName>
        <fullName evidence="3">FecR protein domain-containing protein</fullName>
    </recommendedName>
</protein>
<evidence type="ECO:0000256" key="2">
    <source>
        <dbReference type="SAM" id="SignalP"/>
    </source>
</evidence>
<gene>
    <name evidence="4" type="ORF">DENOEST_1401</name>
</gene>
<name>A0A6S6XRI2_9PROT</name>
<feature type="signal peptide" evidence="2">
    <location>
        <begin position="1"/>
        <end position="30"/>
    </location>
</feature>
<keyword evidence="5" id="KW-1185">Reference proteome</keyword>
<keyword evidence="2" id="KW-0732">Signal</keyword>
<evidence type="ECO:0000313" key="5">
    <source>
        <dbReference type="Proteomes" id="UP000515733"/>
    </source>
</evidence>
<dbReference type="Proteomes" id="UP000515733">
    <property type="component" value="Chromosome"/>
</dbReference>
<feature type="compositionally biased region" description="Polar residues" evidence="1">
    <location>
        <begin position="237"/>
        <end position="251"/>
    </location>
</feature>
<dbReference type="InterPro" id="IPR006860">
    <property type="entry name" value="FecR"/>
</dbReference>
<evidence type="ECO:0000313" key="4">
    <source>
        <dbReference type="EMBL" id="CAB1368566.1"/>
    </source>
</evidence>
<dbReference type="PANTHER" id="PTHR38731:SF3">
    <property type="entry name" value="BLL6125 PROTEIN"/>
    <property type="match status" value="1"/>
</dbReference>
<dbReference type="RefSeq" id="WP_197970545.1">
    <property type="nucleotide sequence ID" value="NZ_LR778301.1"/>
</dbReference>
<feature type="compositionally biased region" description="Polar residues" evidence="1">
    <location>
        <begin position="270"/>
        <end position="285"/>
    </location>
</feature>
<feature type="region of interest" description="Disordered" evidence="1">
    <location>
        <begin position="235"/>
        <end position="293"/>
    </location>
</feature>
<evidence type="ECO:0000256" key="1">
    <source>
        <dbReference type="SAM" id="MobiDB-lite"/>
    </source>
</evidence>
<dbReference type="PANTHER" id="PTHR38731">
    <property type="entry name" value="LIPL45-RELATED LIPOPROTEIN-RELATED"/>
    <property type="match status" value="1"/>
</dbReference>
<sequence>MTAPFKLTAFLPPMIAALLCVLLQAGPASGQVPLQAAAQKASIGRIDLVEGEAHIVNRRQQIHSRIPQVGDTLNEGDTLSTGKNGEIHLSLDDGSVYALRADTRMNLVQHKASGGDKDGSVVSLLQGAMRTITGWLGRRSPQRVRLQTPTATIGIRGTDHEVVVILPGDGSAPTGTYNKVNAGATVLRNDKGETEIAPGQVAYAQPKAAPRVLPDPPAIFHPTRNEKRLEGLDAALSRSSSQAAPRSETGSAGSGNVRLQGNTRIEAETRNTSASASGRGNTAKNQAGVIGGE</sequence>
<dbReference type="AlphaFoldDB" id="A0A6S6XRI2"/>
<organism evidence="4 5">
    <name type="scientific">Denitratisoma oestradiolicum</name>
    <dbReference type="NCBI Taxonomy" id="311182"/>
    <lineage>
        <taxon>Bacteria</taxon>
        <taxon>Pseudomonadati</taxon>
        <taxon>Pseudomonadota</taxon>
        <taxon>Betaproteobacteria</taxon>
        <taxon>Nitrosomonadales</taxon>
        <taxon>Sterolibacteriaceae</taxon>
        <taxon>Denitratisoma</taxon>
    </lineage>
</organism>
<evidence type="ECO:0000259" key="3">
    <source>
        <dbReference type="Pfam" id="PF04773"/>
    </source>
</evidence>
<dbReference type="KEGG" id="doe:DENOEST_1401"/>
<feature type="chain" id="PRO_5043725251" description="FecR protein domain-containing protein" evidence="2">
    <location>
        <begin position="31"/>
        <end position="293"/>
    </location>
</feature>
<dbReference type="Pfam" id="PF04773">
    <property type="entry name" value="FecR"/>
    <property type="match status" value="1"/>
</dbReference>
<feature type="domain" description="FecR protein" evidence="3">
    <location>
        <begin position="77"/>
        <end position="162"/>
    </location>
</feature>